<sequence>MGTVRRAQKDVRGVATRRRRRPRLKRTPGMCLNLPVAPQHRLHRHQPHRALSRGPTRWNTFAWNSGRSSSTSIGGCDYGRGHPCLRAEIWTLPWPPKPKKPSGGGCDDLGVTTAIQGIKGPANFKKGSVPRTVQESPHVSIIMPNDARRWLPGAPGGWFPSPDAVVESSDSEESLSSGPSPKRPCLTPSRASTEPDAHRPQGSGPTTRSCSTPSEEPCVSPTPADAPAGSSSAMVEATSEIQGRRASTLREDTGVSSSTTGFLNATTSTSDEAAAATSSSQQVRSETCPDDRSHAMPSTSLKSRAQRANDTRNFTRTDASAGPSHRATRKREREERPSCPPSTSAAPQHGAGGPVHCNPPREVQCVDLISSDDDENEVRVLFENSVNPRVNEMPRTIRFDHERFQDLVNEYQATLNPRIGAQIRRMTTVQDARTQHREVVRRGRENRRRQEQLAQEEQMQLIAELADGILVRPAPMPADGHPAPPPVPIVVDVPAGEVAAAPANGGNVMDAVFQLPLEPMARPAARPVPAEEIAAAPIGAIAESNMAAPSSLRAEETNAPRDAAPRAAIEENAEPQVLDLSVRAPAAENPEAVYRLEPVPQVRDGERPGLRFVLRRVAGEQPIAAAIAEDPAIDNVRRQQARENSVPSPDDRIWRDIVNAVRGDDAD</sequence>
<dbReference type="EMBL" id="CM056744">
    <property type="protein sequence ID" value="KAJ8667835.1"/>
    <property type="molecule type" value="Genomic_DNA"/>
</dbReference>
<proteinExistence type="predicted"/>
<gene>
    <name evidence="1" type="ORF">QAD02_009498</name>
</gene>
<reference evidence="1" key="1">
    <citation type="submission" date="2023-04" db="EMBL/GenBank/DDBJ databases">
        <title>A chromosome-level genome assembly of the parasitoid wasp Eretmocerus hayati.</title>
        <authorList>
            <person name="Zhong Y."/>
            <person name="Liu S."/>
            <person name="Liu Y."/>
        </authorList>
    </citation>
    <scope>NUCLEOTIDE SEQUENCE</scope>
    <source>
        <strain evidence="1">ZJU_SS_LIU_2023</strain>
    </source>
</reference>
<accession>A0ACC2N9K8</accession>
<name>A0ACC2N9K8_9HYME</name>
<evidence type="ECO:0000313" key="2">
    <source>
        <dbReference type="Proteomes" id="UP001239111"/>
    </source>
</evidence>
<protein>
    <submittedName>
        <fullName evidence="1">Uncharacterized protein</fullName>
    </submittedName>
</protein>
<keyword evidence="2" id="KW-1185">Reference proteome</keyword>
<dbReference type="Proteomes" id="UP001239111">
    <property type="component" value="Chromosome 4"/>
</dbReference>
<organism evidence="1 2">
    <name type="scientific">Eretmocerus hayati</name>
    <dbReference type="NCBI Taxonomy" id="131215"/>
    <lineage>
        <taxon>Eukaryota</taxon>
        <taxon>Metazoa</taxon>
        <taxon>Ecdysozoa</taxon>
        <taxon>Arthropoda</taxon>
        <taxon>Hexapoda</taxon>
        <taxon>Insecta</taxon>
        <taxon>Pterygota</taxon>
        <taxon>Neoptera</taxon>
        <taxon>Endopterygota</taxon>
        <taxon>Hymenoptera</taxon>
        <taxon>Apocrita</taxon>
        <taxon>Proctotrupomorpha</taxon>
        <taxon>Chalcidoidea</taxon>
        <taxon>Aphelinidae</taxon>
        <taxon>Aphelininae</taxon>
        <taxon>Eretmocerus</taxon>
    </lineage>
</organism>
<evidence type="ECO:0000313" key="1">
    <source>
        <dbReference type="EMBL" id="KAJ8667835.1"/>
    </source>
</evidence>
<comment type="caution">
    <text evidence="1">The sequence shown here is derived from an EMBL/GenBank/DDBJ whole genome shotgun (WGS) entry which is preliminary data.</text>
</comment>